<keyword evidence="2" id="KW-0812">Transmembrane</keyword>
<keyword evidence="4" id="KW-1185">Reference proteome</keyword>
<keyword evidence="2" id="KW-0472">Membrane</keyword>
<dbReference type="EMBL" id="OOIL02005500">
    <property type="protein sequence ID" value="VFQ95099.1"/>
    <property type="molecule type" value="Genomic_DNA"/>
</dbReference>
<evidence type="ECO:0000256" key="1">
    <source>
        <dbReference type="SAM" id="MobiDB-lite"/>
    </source>
</evidence>
<proteinExistence type="predicted"/>
<dbReference type="AlphaFoldDB" id="A0A484N2P6"/>
<keyword evidence="2" id="KW-1133">Transmembrane helix</keyword>
<accession>A0A484N2P6</accession>
<protein>
    <submittedName>
        <fullName evidence="3">Uncharacterized protein</fullName>
    </submittedName>
</protein>
<feature type="transmembrane region" description="Helical" evidence="2">
    <location>
        <begin position="53"/>
        <end position="74"/>
    </location>
</feature>
<sequence length="116" mass="12416">MGDLEKRDSERPNGDTAAAGEEEIVRVENRVAELDRKIIEESVDGLEGSAAQLPLAAAAAVPVAFAAVVIVYYFRNGLIFSEKDDCGAAGEKARPMKAVETATTREYTKRNATAAE</sequence>
<evidence type="ECO:0000313" key="4">
    <source>
        <dbReference type="Proteomes" id="UP000595140"/>
    </source>
</evidence>
<dbReference type="Proteomes" id="UP000595140">
    <property type="component" value="Unassembled WGS sequence"/>
</dbReference>
<evidence type="ECO:0000256" key="2">
    <source>
        <dbReference type="SAM" id="Phobius"/>
    </source>
</evidence>
<reference evidence="3 4" key="1">
    <citation type="submission" date="2018-04" db="EMBL/GenBank/DDBJ databases">
        <authorList>
            <person name="Vogel A."/>
        </authorList>
    </citation>
    <scope>NUCLEOTIDE SEQUENCE [LARGE SCALE GENOMIC DNA]</scope>
</reference>
<feature type="region of interest" description="Disordered" evidence="1">
    <location>
        <begin position="1"/>
        <end position="22"/>
    </location>
</feature>
<gene>
    <name evidence="3" type="ORF">CCAM_LOCUS36875</name>
</gene>
<evidence type="ECO:0000313" key="3">
    <source>
        <dbReference type="EMBL" id="VFQ95099.1"/>
    </source>
</evidence>
<feature type="compositionally biased region" description="Basic and acidic residues" evidence="1">
    <location>
        <begin position="1"/>
        <end position="13"/>
    </location>
</feature>
<organism evidence="3 4">
    <name type="scientific">Cuscuta campestris</name>
    <dbReference type="NCBI Taxonomy" id="132261"/>
    <lineage>
        <taxon>Eukaryota</taxon>
        <taxon>Viridiplantae</taxon>
        <taxon>Streptophyta</taxon>
        <taxon>Embryophyta</taxon>
        <taxon>Tracheophyta</taxon>
        <taxon>Spermatophyta</taxon>
        <taxon>Magnoliopsida</taxon>
        <taxon>eudicotyledons</taxon>
        <taxon>Gunneridae</taxon>
        <taxon>Pentapetalae</taxon>
        <taxon>asterids</taxon>
        <taxon>lamiids</taxon>
        <taxon>Solanales</taxon>
        <taxon>Convolvulaceae</taxon>
        <taxon>Cuscuteae</taxon>
        <taxon>Cuscuta</taxon>
        <taxon>Cuscuta subgen. Grammica</taxon>
        <taxon>Cuscuta sect. Cleistogrammica</taxon>
    </lineage>
</organism>
<name>A0A484N2P6_9ASTE</name>